<feature type="region of interest" description="Disordered" evidence="1">
    <location>
        <begin position="1"/>
        <end position="34"/>
    </location>
</feature>
<accession>A0A512H7C3</accession>
<evidence type="ECO:0000313" key="3">
    <source>
        <dbReference type="Proteomes" id="UP000321567"/>
    </source>
</evidence>
<organism evidence="2 3">
    <name type="scientific">Pararhodospirillum oryzae</name>
    <dbReference type="NCBI Taxonomy" id="478448"/>
    <lineage>
        <taxon>Bacteria</taxon>
        <taxon>Pseudomonadati</taxon>
        <taxon>Pseudomonadota</taxon>
        <taxon>Alphaproteobacteria</taxon>
        <taxon>Rhodospirillales</taxon>
        <taxon>Rhodospirillaceae</taxon>
        <taxon>Pararhodospirillum</taxon>
    </lineage>
</organism>
<sequence>MHQKKAGAVFAEKTASTGGSHGAPASIRNAGPYGATGPAFRKRATVCRKLATEIGLAI</sequence>
<name>A0A512H7C3_9PROT</name>
<dbReference type="EMBL" id="BJZO01000034">
    <property type="protein sequence ID" value="GEO81352.1"/>
    <property type="molecule type" value="Genomic_DNA"/>
</dbReference>
<reference evidence="2 3" key="1">
    <citation type="submission" date="2019-07" db="EMBL/GenBank/DDBJ databases">
        <title>Whole genome shotgun sequence of Rhodospirillum oryzae NBRC 107573.</title>
        <authorList>
            <person name="Hosoyama A."/>
            <person name="Uohara A."/>
            <person name="Ohji S."/>
            <person name="Ichikawa N."/>
        </authorList>
    </citation>
    <scope>NUCLEOTIDE SEQUENCE [LARGE SCALE GENOMIC DNA]</scope>
    <source>
        <strain evidence="2 3">NBRC 107573</strain>
    </source>
</reference>
<gene>
    <name evidence="2" type="ORF">ROR02_14830</name>
</gene>
<dbReference type="AlphaFoldDB" id="A0A512H7C3"/>
<proteinExistence type="predicted"/>
<keyword evidence="3" id="KW-1185">Reference proteome</keyword>
<evidence type="ECO:0000313" key="2">
    <source>
        <dbReference type="EMBL" id="GEO81352.1"/>
    </source>
</evidence>
<evidence type="ECO:0000256" key="1">
    <source>
        <dbReference type="SAM" id="MobiDB-lite"/>
    </source>
</evidence>
<dbReference type="Proteomes" id="UP000321567">
    <property type="component" value="Unassembled WGS sequence"/>
</dbReference>
<comment type="caution">
    <text evidence="2">The sequence shown here is derived from an EMBL/GenBank/DDBJ whole genome shotgun (WGS) entry which is preliminary data.</text>
</comment>
<protein>
    <submittedName>
        <fullName evidence="2">Uncharacterized protein</fullName>
    </submittedName>
</protein>